<sequence length="246" mass="27736">MKTWVVLALLFASTSTASLMTAYENGILVTRQDCPPGSEKCLCSRPAGCAKCACTCDDCLLLFMGEESTTTTKHKKTDSPNKSKSYTKYEVREEFGGNSEDQPNEDYNKKDYDNADNHYDDDYGYDDGFNVGSLLIDLIVIALLVLVMMLTRVWAPRLALGHMFKPALHVVKSTHFPVTRPLRSLRSNHELWPVLNIKRDFLLPDVAVAAEQADRTDNRLNRVLSSFDSPFSNRLDSKKITTYLSY</sequence>
<evidence type="ECO:0000256" key="2">
    <source>
        <dbReference type="SAM" id="Phobius"/>
    </source>
</evidence>
<organism evidence="4 5">
    <name type="scientific">Marssonina brunnea f. sp. multigermtubi (strain MB_m1)</name>
    <name type="common">Marssonina leaf spot fungus</name>
    <dbReference type="NCBI Taxonomy" id="1072389"/>
    <lineage>
        <taxon>Eukaryota</taxon>
        <taxon>Fungi</taxon>
        <taxon>Dikarya</taxon>
        <taxon>Ascomycota</taxon>
        <taxon>Pezizomycotina</taxon>
        <taxon>Leotiomycetes</taxon>
        <taxon>Helotiales</taxon>
        <taxon>Drepanopezizaceae</taxon>
        <taxon>Drepanopeziza</taxon>
    </lineage>
</organism>
<keyword evidence="2" id="KW-1133">Transmembrane helix</keyword>
<evidence type="ECO:0000313" key="5">
    <source>
        <dbReference type="Proteomes" id="UP000006753"/>
    </source>
</evidence>
<keyword evidence="2" id="KW-0812">Transmembrane</keyword>
<evidence type="ECO:0000256" key="3">
    <source>
        <dbReference type="SAM" id="SignalP"/>
    </source>
</evidence>
<keyword evidence="3" id="KW-0732">Signal</keyword>
<feature type="transmembrane region" description="Helical" evidence="2">
    <location>
        <begin position="134"/>
        <end position="155"/>
    </location>
</feature>
<feature type="chain" id="PRO_5003854295" evidence="3">
    <location>
        <begin position="17"/>
        <end position="246"/>
    </location>
</feature>
<feature type="signal peptide" evidence="3">
    <location>
        <begin position="1"/>
        <end position="16"/>
    </location>
</feature>
<gene>
    <name evidence="4" type="ORF">MBM_07490</name>
</gene>
<dbReference type="HOGENOM" id="CLU_1129257_0_0_1"/>
<dbReference type="Proteomes" id="UP000006753">
    <property type="component" value="Unassembled WGS sequence"/>
</dbReference>
<dbReference type="AlphaFoldDB" id="K1WAH0"/>
<keyword evidence="5" id="KW-1185">Reference proteome</keyword>
<evidence type="ECO:0000313" key="4">
    <source>
        <dbReference type="EMBL" id="EKD14260.1"/>
    </source>
</evidence>
<reference evidence="4 5" key="1">
    <citation type="journal article" date="2012" name="BMC Genomics">
        <title>Sequencing the genome of Marssonina brunnea reveals fungus-poplar co-evolution.</title>
        <authorList>
            <person name="Zhu S."/>
            <person name="Cao Y.-Z."/>
            <person name="Jiang C."/>
            <person name="Tan B.-Y."/>
            <person name="Wang Z."/>
            <person name="Feng S."/>
            <person name="Zhang L."/>
            <person name="Su X.-H."/>
            <person name="Brejova B."/>
            <person name="Vinar T."/>
            <person name="Xu M."/>
            <person name="Wang M.-X."/>
            <person name="Zhang S.-G."/>
            <person name="Huang M.-R."/>
            <person name="Wu R."/>
            <person name="Zhou Y."/>
        </authorList>
    </citation>
    <scope>NUCLEOTIDE SEQUENCE [LARGE SCALE GENOMIC DNA]</scope>
    <source>
        <strain evidence="4 5">MB_m1</strain>
    </source>
</reference>
<feature type="region of interest" description="Disordered" evidence="1">
    <location>
        <begin position="90"/>
        <end position="111"/>
    </location>
</feature>
<dbReference type="EMBL" id="JH921446">
    <property type="protein sequence ID" value="EKD14260.1"/>
    <property type="molecule type" value="Genomic_DNA"/>
</dbReference>
<protein>
    <submittedName>
        <fullName evidence="4">Uncharacterized protein</fullName>
    </submittedName>
</protein>
<dbReference type="InParanoid" id="K1WAH0"/>
<proteinExistence type="predicted"/>
<dbReference type="KEGG" id="mbe:MBM_07490"/>
<name>K1WAH0_MARBU</name>
<accession>K1WAH0</accession>
<evidence type="ECO:0000256" key="1">
    <source>
        <dbReference type="SAM" id="MobiDB-lite"/>
    </source>
</evidence>
<keyword evidence="2" id="KW-0472">Membrane</keyword>